<dbReference type="AlphaFoldDB" id="X1SI21"/>
<reference evidence="2" key="1">
    <citation type="journal article" date="2014" name="Front. Microbiol.">
        <title>High frequency of phylogenetically diverse reductive dehalogenase-homologous genes in deep subseafloor sedimentary metagenomes.</title>
        <authorList>
            <person name="Kawai M."/>
            <person name="Futagami T."/>
            <person name="Toyoda A."/>
            <person name="Takaki Y."/>
            <person name="Nishi S."/>
            <person name="Hori S."/>
            <person name="Arai W."/>
            <person name="Tsubouchi T."/>
            <person name="Morono Y."/>
            <person name="Uchiyama I."/>
            <person name="Ito T."/>
            <person name="Fujiyama A."/>
            <person name="Inagaki F."/>
            <person name="Takami H."/>
        </authorList>
    </citation>
    <scope>NUCLEOTIDE SEQUENCE</scope>
    <source>
        <strain evidence="2">Expedition CK06-06</strain>
    </source>
</reference>
<organism evidence="2">
    <name type="scientific">marine sediment metagenome</name>
    <dbReference type="NCBI Taxonomy" id="412755"/>
    <lineage>
        <taxon>unclassified sequences</taxon>
        <taxon>metagenomes</taxon>
        <taxon>ecological metagenomes</taxon>
    </lineage>
</organism>
<accession>X1SI21</accession>
<dbReference type="Gene3D" id="3.40.50.300">
    <property type="entry name" value="P-loop containing nucleotide triphosphate hydrolases"/>
    <property type="match status" value="1"/>
</dbReference>
<dbReference type="InterPro" id="IPR007694">
    <property type="entry name" value="DNA_helicase_DnaB-like_C"/>
</dbReference>
<dbReference type="GO" id="GO:0006260">
    <property type="term" value="P:DNA replication"/>
    <property type="evidence" value="ECO:0007669"/>
    <property type="project" value="InterPro"/>
</dbReference>
<dbReference type="GO" id="GO:0005829">
    <property type="term" value="C:cytosol"/>
    <property type="evidence" value="ECO:0007669"/>
    <property type="project" value="TreeGrafter"/>
</dbReference>
<proteinExistence type="predicted"/>
<feature type="domain" description="SF4 helicase" evidence="1">
    <location>
        <begin position="1"/>
        <end position="90"/>
    </location>
</feature>
<dbReference type="SUPFAM" id="SSF52540">
    <property type="entry name" value="P-loop containing nucleoside triphosphate hydrolases"/>
    <property type="match status" value="1"/>
</dbReference>
<dbReference type="PANTHER" id="PTHR30153:SF2">
    <property type="entry name" value="REPLICATIVE DNA HELICASE"/>
    <property type="match status" value="1"/>
</dbReference>
<sequence>LRVVEMRGKARRLHYERGINLIIVDYLQLMEGEGRRENRVQEISYISRSLKALTRELNVPVLAVSQLSRAVEWRFRKETSSLHNPFFLSFIEVNPKTNPP</sequence>
<gene>
    <name evidence="2" type="ORF">S12H4_34661</name>
</gene>
<dbReference type="PROSITE" id="PS51199">
    <property type="entry name" value="SF4_HELICASE"/>
    <property type="match status" value="1"/>
</dbReference>
<dbReference type="GO" id="GO:0003678">
    <property type="term" value="F:DNA helicase activity"/>
    <property type="evidence" value="ECO:0007669"/>
    <property type="project" value="InterPro"/>
</dbReference>
<dbReference type="GO" id="GO:0005524">
    <property type="term" value="F:ATP binding"/>
    <property type="evidence" value="ECO:0007669"/>
    <property type="project" value="InterPro"/>
</dbReference>
<feature type="non-terminal residue" evidence="2">
    <location>
        <position position="1"/>
    </location>
</feature>
<dbReference type="Pfam" id="PF03796">
    <property type="entry name" value="DnaB_C"/>
    <property type="match status" value="1"/>
</dbReference>
<dbReference type="EMBL" id="BARW01020529">
    <property type="protein sequence ID" value="GAI92667.1"/>
    <property type="molecule type" value="Genomic_DNA"/>
</dbReference>
<comment type="caution">
    <text evidence="2">The sequence shown here is derived from an EMBL/GenBank/DDBJ whole genome shotgun (WGS) entry which is preliminary data.</text>
</comment>
<name>X1SI21_9ZZZZ</name>
<dbReference type="InterPro" id="IPR027417">
    <property type="entry name" value="P-loop_NTPase"/>
</dbReference>
<evidence type="ECO:0000313" key="2">
    <source>
        <dbReference type="EMBL" id="GAI92667.1"/>
    </source>
</evidence>
<evidence type="ECO:0000259" key="1">
    <source>
        <dbReference type="PROSITE" id="PS51199"/>
    </source>
</evidence>
<dbReference type="PANTHER" id="PTHR30153">
    <property type="entry name" value="REPLICATIVE DNA HELICASE DNAB"/>
    <property type="match status" value="1"/>
</dbReference>
<protein>
    <recommendedName>
        <fullName evidence="1">SF4 helicase domain-containing protein</fullName>
    </recommendedName>
</protein>